<gene>
    <name evidence="2" type="ORF">THAOC_18793</name>
</gene>
<name>K0SIF4_THAOC</name>
<dbReference type="AlphaFoldDB" id="K0SIF4"/>
<evidence type="ECO:0000256" key="1">
    <source>
        <dbReference type="SAM" id="MobiDB-lite"/>
    </source>
</evidence>
<feature type="compositionally biased region" description="Basic residues" evidence="1">
    <location>
        <begin position="307"/>
        <end position="319"/>
    </location>
</feature>
<comment type="caution">
    <text evidence="2">The sequence shown here is derived from an EMBL/GenBank/DDBJ whole genome shotgun (WGS) entry which is preliminary data.</text>
</comment>
<feature type="compositionally biased region" description="Basic and acidic residues" evidence="1">
    <location>
        <begin position="280"/>
        <end position="299"/>
    </location>
</feature>
<feature type="region of interest" description="Disordered" evidence="1">
    <location>
        <begin position="1"/>
        <end position="41"/>
    </location>
</feature>
<keyword evidence="3" id="KW-1185">Reference proteome</keyword>
<feature type="compositionally biased region" description="Basic and acidic residues" evidence="1">
    <location>
        <begin position="71"/>
        <end position="88"/>
    </location>
</feature>
<accession>K0SIF4</accession>
<dbReference type="EMBL" id="AGNL01020681">
    <property type="protein sequence ID" value="EJK60796.1"/>
    <property type="molecule type" value="Genomic_DNA"/>
</dbReference>
<evidence type="ECO:0000313" key="2">
    <source>
        <dbReference type="EMBL" id="EJK60796.1"/>
    </source>
</evidence>
<feature type="region of interest" description="Disordered" evidence="1">
    <location>
        <begin position="95"/>
        <end position="158"/>
    </location>
</feature>
<sequence>RGSARRASGPATGRTTGHRRLALHAVGAAPDAGPADKRHGRLPVPVVRVARAVQPRVGVVVLVGGAAPPEGLHRRGEAGGRRHARPDGVGRLLGHAPLGGDGRRLALPGPEDAHRPAAGVRLPDPPTEVRRGGTVPVRKGGDRTRDDDDSISAASGGAWYAPRAPQQPVHHHLLNGPAPPPLVASVGSFGSSTAATSASPKVVPLTVLDPSEGSPYAPRRALHGVEGTSPYAPRRALMGPPPPRRGQPGVAVVARRRRAARPVRERVQRGVPLARPHGRLGPERRDGGPRESTHEEPGRRPGGRSGQQRRRRERRRRRGERTGAVDVPEAQLSFAAGEFNRSESLWL</sequence>
<reference evidence="2 3" key="1">
    <citation type="journal article" date="2012" name="Genome Biol.">
        <title>Genome and low-iron response of an oceanic diatom adapted to chronic iron limitation.</title>
        <authorList>
            <person name="Lommer M."/>
            <person name="Specht M."/>
            <person name="Roy A.S."/>
            <person name="Kraemer L."/>
            <person name="Andreson R."/>
            <person name="Gutowska M.A."/>
            <person name="Wolf J."/>
            <person name="Bergner S.V."/>
            <person name="Schilhabel M.B."/>
            <person name="Klostermeier U.C."/>
            <person name="Beiko R.G."/>
            <person name="Rosenstiel P."/>
            <person name="Hippler M."/>
            <person name="Laroche J."/>
        </authorList>
    </citation>
    <scope>NUCLEOTIDE SEQUENCE [LARGE SCALE GENOMIC DNA]</scope>
    <source>
        <strain evidence="2 3">CCMP1005</strain>
    </source>
</reference>
<feature type="region of interest" description="Disordered" evidence="1">
    <location>
        <begin position="70"/>
        <end position="89"/>
    </location>
</feature>
<feature type="non-terminal residue" evidence="2">
    <location>
        <position position="1"/>
    </location>
</feature>
<proteinExistence type="predicted"/>
<feature type="region of interest" description="Disordered" evidence="1">
    <location>
        <begin position="211"/>
        <end position="347"/>
    </location>
</feature>
<dbReference type="Proteomes" id="UP000266841">
    <property type="component" value="Unassembled WGS sequence"/>
</dbReference>
<evidence type="ECO:0000313" key="3">
    <source>
        <dbReference type="Proteomes" id="UP000266841"/>
    </source>
</evidence>
<organism evidence="2 3">
    <name type="scientific">Thalassiosira oceanica</name>
    <name type="common">Marine diatom</name>
    <dbReference type="NCBI Taxonomy" id="159749"/>
    <lineage>
        <taxon>Eukaryota</taxon>
        <taxon>Sar</taxon>
        <taxon>Stramenopiles</taxon>
        <taxon>Ochrophyta</taxon>
        <taxon>Bacillariophyta</taxon>
        <taxon>Coscinodiscophyceae</taxon>
        <taxon>Thalassiosirophycidae</taxon>
        <taxon>Thalassiosirales</taxon>
        <taxon>Thalassiosiraceae</taxon>
        <taxon>Thalassiosira</taxon>
    </lineage>
</organism>
<protein>
    <submittedName>
        <fullName evidence="2">Uncharacterized protein</fullName>
    </submittedName>
</protein>